<keyword evidence="1" id="KW-0862">Zinc</keyword>
<feature type="region of interest" description="Disordered" evidence="2">
    <location>
        <begin position="1"/>
        <end position="72"/>
    </location>
</feature>
<keyword evidence="4" id="KW-1185">Reference proteome</keyword>
<dbReference type="GeneID" id="27903532"/>
<organism evidence="3 4">
    <name type="scientific">Sphaerulina musiva (strain SO2202)</name>
    <name type="common">Poplar stem canker fungus</name>
    <name type="synonym">Septoria musiva</name>
    <dbReference type="NCBI Taxonomy" id="692275"/>
    <lineage>
        <taxon>Eukaryota</taxon>
        <taxon>Fungi</taxon>
        <taxon>Dikarya</taxon>
        <taxon>Ascomycota</taxon>
        <taxon>Pezizomycotina</taxon>
        <taxon>Dothideomycetes</taxon>
        <taxon>Dothideomycetidae</taxon>
        <taxon>Mycosphaerellales</taxon>
        <taxon>Mycosphaerellaceae</taxon>
        <taxon>Sphaerulina</taxon>
    </lineage>
</organism>
<dbReference type="AlphaFoldDB" id="N1QG60"/>
<dbReference type="Proteomes" id="UP000016931">
    <property type="component" value="Unassembled WGS sequence"/>
</dbReference>
<dbReference type="Gene3D" id="1.20.140.30">
    <property type="entry name" value="MOB kinase activator"/>
    <property type="match status" value="1"/>
</dbReference>
<dbReference type="HOGENOM" id="CLU_027210_0_1_1"/>
<dbReference type="Pfam" id="PF03637">
    <property type="entry name" value="Mob1_phocein"/>
    <property type="match status" value="1"/>
</dbReference>
<dbReference type="eggNOG" id="KOG1852">
    <property type="taxonomic scope" value="Eukaryota"/>
</dbReference>
<dbReference type="InterPro" id="IPR036703">
    <property type="entry name" value="MOB_kinase_act_sf"/>
</dbReference>
<feature type="compositionally biased region" description="Acidic residues" evidence="2">
    <location>
        <begin position="454"/>
        <end position="468"/>
    </location>
</feature>
<feature type="binding site" evidence="1">
    <location>
        <position position="159"/>
    </location>
    <ligand>
        <name>Zn(2+)</name>
        <dbReference type="ChEBI" id="CHEBI:29105"/>
    </ligand>
</feature>
<feature type="binding site" evidence="1">
    <location>
        <position position="241"/>
    </location>
    <ligand>
        <name>Zn(2+)</name>
        <dbReference type="ChEBI" id="CHEBI:29105"/>
    </ligand>
</feature>
<feature type="compositionally biased region" description="Basic and acidic residues" evidence="2">
    <location>
        <begin position="381"/>
        <end position="392"/>
    </location>
</feature>
<dbReference type="InterPro" id="IPR005301">
    <property type="entry name" value="MOB_kinase_act_fam"/>
</dbReference>
<evidence type="ECO:0000313" key="3">
    <source>
        <dbReference type="EMBL" id="EMF10787.1"/>
    </source>
</evidence>
<feature type="region of interest" description="Disordered" evidence="2">
    <location>
        <begin position="280"/>
        <end position="317"/>
    </location>
</feature>
<feature type="binding site" evidence="1">
    <location>
        <position position="246"/>
    </location>
    <ligand>
        <name>Zn(2+)</name>
        <dbReference type="ChEBI" id="CHEBI:29105"/>
    </ligand>
</feature>
<dbReference type="OMA" id="HTHPPDS"/>
<dbReference type="SMART" id="SM01388">
    <property type="entry name" value="Mob1_phocein"/>
    <property type="match status" value="1"/>
</dbReference>
<dbReference type="OrthoDB" id="10262609at2759"/>
<dbReference type="SUPFAM" id="SSF101152">
    <property type="entry name" value="Mob1/phocein"/>
    <property type="match status" value="1"/>
</dbReference>
<evidence type="ECO:0000256" key="2">
    <source>
        <dbReference type="SAM" id="MobiDB-lite"/>
    </source>
</evidence>
<gene>
    <name evidence="3" type="ORF">SEPMUDRAFT_150787</name>
</gene>
<feature type="compositionally biased region" description="Polar residues" evidence="2">
    <location>
        <begin position="394"/>
        <end position="404"/>
    </location>
</feature>
<dbReference type="EMBL" id="KB456267">
    <property type="protein sequence ID" value="EMF10787.1"/>
    <property type="molecule type" value="Genomic_DNA"/>
</dbReference>
<sequence length="468" mass="51578">METMASVSSPSSSPRLPSPPPIAEDQVGSLSPGFSLYQDHGKLSGSGSTTNTGAARRIRPGTKAEDIHEGPPLIDLQDIDSAFQLTEHLKALYYHHTHPPDSDTTASVTADLARDLAKPPPGISRDIWLYELGRFLIQKTNTVIVNLFADDPPCSPATCPEMRASEWQYLCAVHDPPKSCSAIDYCCHTLDWAANALTSSKMFPSRLGLGSTPHGSVDKVLAQQMKEITNIFRRVYRIYAHAWFQHRDMFWRVERQTGLYILFKTVCDEYGMIQPENYTIPPEAEGHDAEEDGQEQTQVPSILSRETDSTWTKPAGNEVIANGNTTKRHGGGQGHIRNPSNVTTVIQEEAEEDEATEAKPVLERAVTTVHDDEQPPEAVPPEEKSDESKRDTITPATMTTSKTFTVPEPVQNEKTLENQDETDTGDETTIHIESEGTTVETKADEPGVEVTVEPLEEEATAEDTETAK</sequence>
<name>N1QG60_SPHMS</name>
<accession>N1QG60</accession>
<dbReference type="PANTHER" id="PTHR22599">
    <property type="entry name" value="MPS ONE BINDER KINASE ACTIVATOR-LIKE MOB"/>
    <property type="match status" value="1"/>
</dbReference>
<proteinExistence type="predicted"/>
<dbReference type="STRING" id="692275.N1QG60"/>
<feature type="compositionally biased region" description="Low complexity" evidence="2">
    <location>
        <begin position="1"/>
        <end position="15"/>
    </location>
</feature>
<dbReference type="RefSeq" id="XP_016758908.1">
    <property type="nucleotide sequence ID" value="XM_016906395.1"/>
</dbReference>
<keyword evidence="1" id="KW-0479">Metal-binding</keyword>
<protein>
    <submittedName>
        <fullName evidence="3">Mob1/phocein</fullName>
    </submittedName>
</protein>
<reference evidence="3 4" key="1">
    <citation type="journal article" date="2012" name="PLoS Pathog.">
        <title>Diverse lifestyles and strategies of plant pathogenesis encoded in the genomes of eighteen Dothideomycetes fungi.</title>
        <authorList>
            <person name="Ohm R.A."/>
            <person name="Feau N."/>
            <person name="Henrissat B."/>
            <person name="Schoch C.L."/>
            <person name="Horwitz B.A."/>
            <person name="Barry K.W."/>
            <person name="Condon B.J."/>
            <person name="Copeland A.C."/>
            <person name="Dhillon B."/>
            <person name="Glaser F."/>
            <person name="Hesse C.N."/>
            <person name="Kosti I."/>
            <person name="LaButti K."/>
            <person name="Lindquist E.A."/>
            <person name="Lucas S."/>
            <person name="Salamov A.A."/>
            <person name="Bradshaw R.E."/>
            <person name="Ciuffetti L."/>
            <person name="Hamelin R.C."/>
            <person name="Kema G.H.J."/>
            <person name="Lawrence C."/>
            <person name="Scott J.A."/>
            <person name="Spatafora J.W."/>
            <person name="Turgeon B.G."/>
            <person name="de Wit P.J.G.M."/>
            <person name="Zhong S."/>
            <person name="Goodwin S.B."/>
            <person name="Grigoriev I.V."/>
        </authorList>
    </citation>
    <scope>NUCLEOTIDE SEQUENCE [LARGE SCALE GENOMIC DNA]</scope>
    <source>
        <strain evidence="3 4">SO2202</strain>
    </source>
</reference>
<feature type="binding site" evidence="1">
    <location>
        <position position="154"/>
    </location>
    <ligand>
        <name>Zn(2+)</name>
        <dbReference type="ChEBI" id="CHEBI:29105"/>
    </ligand>
</feature>
<evidence type="ECO:0000313" key="4">
    <source>
        <dbReference type="Proteomes" id="UP000016931"/>
    </source>
</evidence>
<feature type="region of interest" description="Disordered" evidence="2">
    <location>
        <begin position="367"/>
        <end position="468"/>
    </location>
</feature>
<evidence type="ECO:0000256" key="1">
    <source>
        <dbReference type="PIRSR" id="PIRSR605301-1"/>
    </source>
</evidence>